<name>F7GEH8_ORNAN</name>
<dbReference type="GeneTree" id="ENSGT00390000005410"/>
<evidence type="ECO:0000259" key="21">
    <source>
        <dbReference type="Pfam" id="PF17408"/>
    </source>
</evidence>
<dbReference type="GO" id="GO:2001294">
    <property type="term" value="P:malonyl-CoA catabolic process"/>
    <property type="evidence" value="ECO:0000318"/>
    <property type="project" value="GO_Central"/>
</dbReference>
<reference evidence="22 23" key="1">
    <citation type="journal article" date="2008" name="Nature">
        <title>Genome analysis of the platypus reveals unique signatures of evolution.</title>
        <authorList>
            <person name="Warren W.C."/>
            <person name="Hillier L.W."/>
            <person name="Marshall Graves J.A."/>
            <person name="Birney E."/>
            <person name="Ponting C.P."/>
            <person name="Grutzner F."/>
            <person name="Belov K."/>
            <person name="Miller W."/>
            <person name="Clarke L."/>
            <person name="Chinwalla A.T."/>
            <person name="Yang S.P."/>
            <person name="Heger A."/>
            <person name="Locke D.P."/>
            <person name="Miethke P."/>
            <person name="Waters P.D."/>
            <person name="Veyrunes F."/>
            <person name="Fulton L."/>
            <person name="Fulton B."/>
            <person name="Graves T."/>
            <person name="Wallis J."/>
            <person name="Puente X.S."/>
            <person name="Lopez-Otin C."/>
            <person name="Ordonez G.R."/>
            <person name="Eichler E.E."/>
            <person name="Chen L."/>
            <person name="Cheng Z."/>
            <person name="Deakin J.E."/>
            <person name="Alsop A."/>
            <person name="Thompson K."/>
            <person name="Kirby P."/>
            <person name="Papenfuss A.T."/>
            <person name="Wakefield M.J."/>
            <person name="Olender T."/>
            <person name="Lancet D."/>
            <person name="Huttley G.A."/>
            <person name="Smit A.F."/>
            <person name="Pask A."/>
            <person name="Temple-Smith P."/>
            <person name="Batzer M.A."/>
            <person name="Walker J.A."/>
            <person name="Konkel M.K."/>
            <person name="Harris R.S."/>
            <person name="Whittington C.M."/>
            <person name="Wong E.S."/>
            <person name="Gemmell N.J."/>
            <person name="Buschiazzo E."/>
            <person name="Vargas Jentzsch I.M."/>
            <person name="Merkel A."/>
            <person name="Schmitz J."/>
            <person name="Zemann A."/>
            <person name="Churakov G."/>
            <person name="Kriegs J.O."/>
            <person name="Brosius J."/>
            <person name="Murchison E.P."/>
            <person name="Sachidanandam R."/>
            <person name="Smith C."/>
            <person name="Hannon G.J."/>
            <person name="Tsend-Ayush E."/>
            <person name="McMillan D."/>
            <person name="Attenborough R."/>
            <person name="Rens W."/>
            <person name="Ferguson-Smith M."/>
            <person name="Lefevre C.M."/>
            <person name="Sharp J.A."/>
            <person name="Nicholas K.R."/>
            <person name="Ray D.A."/>
            <person name="Kube M."/>
            <person name="Reinhardt R."/>
            <person name="Pringle T.H."/>
            <person name="Taylor J."/>
            <person name="Jones R.C."/>
            <person name="Nixon B."/>
            <person name="Dacheux J.L."/>
            <person name="Niwa H."/>
            <person name="Sekita Y."/>
            <person name="Huang X."/>
            <person name="Stark A."/>
            <person name="Kheradpour P."/>
            <person name="Kellis M."/>
            <person name="Flicek P."/>
            <person name="Chen Y."/>
            <person name="Webber C."/>
            <person name="Hardison R."/>
            <person name="Nelson J."/>
            <person name="Hallsworth-Pepin K."/>
            <person name="Delehaunty K."/>
            <person name="Markovic C."/>
            <person name="Minx P."/>
            <person name="Feng Y."/>
            <person name="Kremitzki C."/>
            <person name="Mitreva M."/>
            <person name="Glasscock J."/>
            <person name="Wylie T."/>
            <person name="Wohldmann P."/>
            <person name="Thiru P."/>
            <person name="Nhan M.N."/>
            <person name="Pohl C.S."/>
            <person name="Smith S.M."/>
            <person name="Hou S."/>
            <person name="Nefedov M."/>
            <person name="de Jong P.J."/>
            <person name="Renfree M.B."/>
            <person name="Mardis E.R."/>
            <person name="Wilson R.K."/>
        </authorList>
    </citation>
    <scope>NUCLEOTIDE SEQUENCE [LARGE SCALE GENOMIC DNA]</scope>
    <source>
        <strain evidence="22 23">Glennie</strain>
    </source>
</reference>
<dbReference type="GO" id="GO:0005782">
    <property type="term" value="C:peroxisomal matrix"/>
    <property type="evidence" value="ECO:0000318"/>
    <property type="project" value="GO_Central"/>
</dbReference>
<dbReference type="PANTHER" id="PTHR28641:SF1">
    <property type="entry name" value="MALONYL-COA DECARBOXYLASE, MITOCHONDRIAL"/>
    <property type="match status" value="1"/>
</dbReference>
<dbReference type="FunFam" id="1.20.140.90:FF:000001">
    <property type="entry name" value="Malonyl-CoA decarboxylase, mitochondrial"/>
    <property type="match status" value="1"/>
</dbReference>
<comment type="subunit">
    <text evidence="16">Homotetramer. Dimer of dimers. The two subunits within a dimer display conformational differences suggesting that at any given moment, only one of the two subunits is competent for malonyl-CoA binding and catalytic activity. Under oxidizing conditions, can form disulfide-linked homotetramers (in vitro). Associates with the peroxisomal targeting signal receptor PEX5.</text>
</comment>
<comment type="pathway">
    <text evidence="15">Metabolic intermediate biosynthesis; acetyl-CoA biosynthesis; acetyl-CoA from malonyl-CoA: step 1/1.</text>
</comment>
<dbReference type="InterPro" id="IPR038351">
    <property type="entry name" value="MCD_N_sf"/>
</dbReference>
<sequence length="631" mass="69661">MNEGSGLNQYYGMKGQRSINTIEWMKGGRKEGREGAGRAGPSRAEPSRAEPSRAEPSRAEPSRAEPRAPSALRGLGFGVPPPAPRRGASHGPPVPPVRPPGQRASAPRRPPGGARAGPRPRPRPGPAGAMRGAVRGLPAAFLLQRRRCRRRRFPPPAPAPPPPPPRRGLGRAGAAMEELLSRAVPRPPLYELRDKSPAPAEAQCAEFVRFYAGLREPAQRAALLHRLAAAFGVDHGAVAAHGAHLLRLGRRRPDPGPGPLLQAEDRLRYALVPRYRGLFHHISRLDGGLPFLVNLRADLLDSQAHNMVEGPQVREMNGVLKNMLSEWFSVGFLNLERVTWHSPCELLQKISECEAVHPVKNWMDVKRRVGPYRRCYFFSHCSTPGEPLIVLHVALTNEISSNIQAIVKEFSSPETEDSNKIVAAIFYSISLTQQGLQGVELGNFLVKRVVKELQKEFPHLTTFSSLSPIPGFTKWLLGNLSSQTKELGRNELFTDPECQEISGVTGGPVSETLKVLLTSNEWVKSEKLVKVLQAPLMRLCAWYLFGEKHRGFALNPVANFHLQNGAVMWRINWMADTSFRGITASCGLMVNYRYFLEETATNSAAYLGTQHIKASEQVLNLVSQFQKNSKL</sequence>
<evidence type="ECO:0000256" key="5">
    <source>
        <dbReference type="ARBA" id="ARBA00022516"/>
    </source>
</evidence>
<keyword evidence="9" id="KW-0443">Lipid metabolism</keyword>
<dbReference type="Pfam" id="PF17408">
    <property type="entry name" value="MCD_N"/>
    <property type="match status" value="1"/>
</dbReference>
<dbReference type="eggNOG" id="KOG3018">
    <property type="taxonomic scope" value="Eukaryota"/>
</dbReference>
<dbReference type="InterPro" id="IPR042303">
    <property type="entry name" value="Malonyl_CoA_deC_C_sf"/>
</dbReference>
<dbReference type="PANTHER" id="PTHR28641">
    <property type="match status" value="1"/>
</dbReference>
<dbReference type="GO" id="GO:0010906">
    <property type="term" value="P:regulation of glucose metabolic process"/>
    <property type="evidence" value="ECO:0007669"/>
    <property type="project" value="Ensembl"/>
</dbReference>
<evidence type="ECO:0000256" key="15">
    <source>
        <dbReference type="ARBA" id="ARBA00060678"/>
    </source>
</evidence>
<evidence type="ECO:0000256" key="17">
    <source>
        <dbReference type="ARBA" id="ARBA00067069"/>
    </source>
</evidence>
<dbReference type="FunFam" id="3.40.630.150:FF:000001">
    <property type="entry name" value="Malonyl-CoA decarboxylase, mitochondrial"/>
    <property type="match status" value="1"/>
</dbReference>
<evidence type="ECO:0000256" key="12">
    <source>
        <dbReference type="ARBA" id="ARBA00023160"/>
    </source>
</evidence>
<reference evidence="22" key="2">
    <citation type="submission" date="2025-08" db="UniProtKB">
        <authorList>
            <consortium name="Ensembl"/>
        </authorList>
    </citation>
    <scope>IDENTIFICATION</scope>
    <source>
        <strain evidence="22">Glennie</strain>
    </source>
</reference>
<keyword evidence="13" id="KW-0456">Lyase</keyword>
<keyword evidence="8" id="KW-0809">Transit peptide</keyword>
<evidence type="ECO:0000259" key="20">
    <source>
        <dbReference type="Pfam" id="PF05292"/>
    </source>
</evidence>
<evidence type="ECO:0000313" key="23">
    <source>
        <dbReference type="Proteomes" id="UP000002279"/>
    </source>
</evidence>
<keyword evidence="5" id="KW-0444">Lipid biosynthesis</keyword>
<dbReference type="Proteomes" id="UP000002279">
    <property type="component" value="Chromosome 11"/>
</dbReference>
<organism evidence="22 23">
    <name type="scientific">Ornithorhynchus anatinus</name>
    <name type="common">Duckbill platypus</name>
    <dbReference type="NCBI Taxonomy" id="9258"/>
    <lineage>
        <taxon>Eukaryota</taxon>
        <taxon>Metazoa</taxon>
        <taxon>Chordata</taxon>
        <taxon>Craniata</taxon>
        <taxon>Vertebrata</taxon>
        <taxon>Euteleostomi</taxon>
        <taxon>Mammalia</taxon>
        <taxon>Monotremata</taxon>
        <taxon>Ornithorhynchidae</taxon>
        <taxon>Ornithorhynchus</taxon>
    </lineage>
</organism>
<dbReference type="Gene3D" id="3.40.630.150">
    <property type="entry name" value="Malonyl-CoA decarboxylase, catalytic domain"/>
    <property type="match status" value="1"/>
</dbReference>
<gene>
    <name evidence="22" type="primary">MLYCD</name>
</gene>
<evidence type="ECO:0000256" key="18">
    <source>
        <dbReference type="ARBA" id="ARBA00072063"/>
    </source>
</evidence>
<dbReference type="InParanoid" id="F7GEH8"/>
<evidence type="ECO:0000256" key="14">
    <source>
        <dbReference type="ARBA" id="ARBA00051499"/>
    </source>
</evidence>
<evidence type="ECO:0000256" key="16">
    <source>
        <dbReference type="ARBA" id="ARBA00062312"/>
    </source>
</evidence>
<feature type="domain" description="Malonyl-CoA decarboxylase N-terminal" evidence="21">
    <location>
        <begin position="255"/>
        <end position="328"/>
    </location>
</feature>
<feature type="compositionally biased region" description="Basic and acidic residues" evidence="19">
    <location>
        <begin position="45"/>
        <end position="66"/>
    </location>
</feature>
<dbReference type="OMA" id="SINTIEW"/>
<dbReference type="GO" id="GO:0046321">
    <property type="term" value="P:positive regulation of fatty acid oxidation"/>
    <property type="evidence" value="ECO:0007669"/>
    <property type="project" value="Ensembl"/>
</dbReference>
<accession>F7GEH8</accession>
<evidence type="ECO:0000256" key="1">
    <source>
        <dbReference type="ARBA" id="ARBA00004173"/>
    </source>
</evidence>
<feature type="domain" description="Malonyl-CoA decarboxylase C-terminal" evidence="20">
    <location>
        <begin position="331"/>
        <end position="594"/>
    </location>
</feature>
<evidence type="ECO:0000256" key="19">
    <source>
        <dbReference type="SAM" id="MobiDB-lite"/>
    </source>
</evidence>
<keyword evidence="10" id="KW-0496">Mitochondrion</keyword>
<comment type="catalytic activity">
    <reaction evidence="14">
        <text>malonyl-CoA + H(+) = acetyl-CoA + CO2</text>
        <dbReference type="Rhea" id="RHEA:18781"/>
        <dbReference type="ChEBI" id="CHEBI:15378"/>
        <dbReference type="ChEBI" id="CHEBI:16526"/>
        <dbReference type="ChEBI" id="CHEBI:57288"/>
        <dbReference type="ChEBI" id="CHEBI:57384"/>
        <dbReference type="EC" id="4.1.1.9"/>
    </reaction>
    <physiologicalReaction direction="left-to-right" evidence="14">
        <dbReference type="Rhea" id="RHEA:18782"/>
    </physiologicalReaction>
</comment>
<dbReference type="HOGENOM" id="CLU_023433_0_0_1"/>
<dbReference type="GO" id="GO:0042802">
    <property type="term" value="F:identical protein binding"/>
    <property type="evidence" value="ECO:0007669"/>
    <property type="project" value="Ensembl"/>
</dbReference>
<keyword evidence="23" id="KW-1185">Reference proteome</keyword>
<keyword evidence="12" id="KW-0275">Fatty acid biosynthesis</keyword>
<dbReference type="STRING" id="9258.ENSOANP00000017962"/>
<keyword evidence="7" id="KW-0276">Fatty acid metabolism</keyword>
<reference evidence="22" key="3">
    <citation type="submission" date="2025-09" db="UniProtKB">
        <authorList>
            <consortium name="Ensembl"/>
        </authorList>
    </citation>
    <scope>IDENTIFICATION</scope>
    <source>
        <strain evidence="22">Glennie</strain>
    </source>
</reference>
<keyword evidence="6" id="KW-0210">Decarboxylase</keyword>
<comment type="subcellular location">
    <subcellularLocation>
        <location evidence="3">Cytoplasm</location>
    </subcellularLocation>
    <subcellularLocation>
        <location evidence="1">Mitochondrion</location>
    </subcellularLocation>
    <subcellularLocation>
        <location evidence="2">Peroxisome</location>
    </subcellularLocation>
</comment>
<dbReference type="Ensembl" id="ENSOANT00000017965.3">
    <property type="protein sequence ID" value="ENSOANP00000017962.3"/>
    <property type="gene ID" value="ENSOANG00000011336.3"/>
</dbReference>
<evidence type="ECO:0000256" key="9">
    <source>
        <dbReference type="ARBA" id="ARBA00023098"/>
    </source>
</evidence>
<feature type="region of interest" description="Disordered" evidence="19">
    <location>
        <begin position="151"/>
        <end position="170"/>
    </location>
</feature>
<dbReference type="GO" id="GO:0050080">
    <property type="term" value="F:malonyl-CoA decarboxylase activity"/>
    <property type="evidence" value="ECO:0000318"/>
    <property type="project" value="GO_Central"/>
</dbReference>
<dbReference type="Bgee" id="ENSOANG00000011336">
    <property type="expression patterns" value="Expressed in heart and 8 other cell types or tissues"/>
</dbReference>
<evidence type="ECO:0000256" key="10">
    <source>
        <dbReference type="ARBA" id="ARBA00023128"/>
    </source>
</evidence>
<feature type="compositionally biased region" description="Low complexity" evidence="19">
    <location>
        <begin position="100"/>
        <end position="117"/>
    </location>
</feature>
<feature type="compositionally biased region" description="Pro residues" evidence="19">
    <location>
        <begin position="154"/>
        <end position="166"/>
    </location>
</feature>
<evidence type="ECO:0000256" key="3">
    <source>
        <dbReference type="ARBA" id="ARBA00004496"/>
    </source>
</evidence>
<evidence type="ECO:0000256" key="8">
    <source>
        <dbReference type="ARBA" id="ARBA00022946"/>
    </source>
</evidence>
<dbReference type="AlphaFoldDB" id="F7GEH8"/>
<evidence type="ECO:0000313" key="22">
    <source>
        <dbReference type="Ensembl" id="ENSOANP00000017962.3"/>
    </source>
</evidence>
<dbReference type="GO" id="GO:0005759">
    <property type="term" value="C:mitochondrial matrix"/>
    <property type="evidence" value="ECO:0000318"/>
    <property type="project" value="GO_Central"/>
</dbReference>
<evidence type="ECO:0000256" key="13">
    <source>
        <dbReference type="ARBA" id="ARBA00023239"/>
    </source>
</evidence>
<evidence type="ECO:0000256" key="2">
    <source>
        <dbReference type="ARBA" id="ARBA00004275"/>
    </source>
</evidence>
<feature type="compositionally biased region" description="Low complexity" evidence="19">
    <location>
        <begin position="126"/>
        <end position="136"/>
    </location>
</feature>
<evidence type="ECO:0000256" key="4">
    <source>
        <dbReference type="ARBA" id="ARBA00022490"/>
    </source>
</evidence>
<proteinExistence type="predicted"/>
<dbReference type="Gene3D" id="1.20.140.90">
    <property type="entry name" value="Malonyl-CoA decarboxylase, oligemerization domain"/>
    <property type="match status" value="1"/>
</dbReference>
<dbReference type="InterPro" id="IPR038917">
    <property type="entry name" value="Malonyl_CoA_deC"/>
</dbReference>
<dbReference type="GO" id="GO:0006633">
    <property type="term" value="P:fatty acid biosynthetic process"/>
    <property type="evidence" value="ECO:0000318"/>
    <property type="project" value="GO_Central"/>
</dbReference>
<dbReference type="InterPro" id="IPR007956">
    <property type="entry name" value="Malonyl_CoA_deC_C"/>
</dbReference>
<keyword evidence="11" id="KW-0576">Peroxisome</keyword>
<dbReference type="GO" id="GO:0006085">
    <property type="term" value="P:acetyl-CoA biosynthetic process"/>
    <property type="evidence" value="ECO:0000318"/>
    <property type="project" value="GO_Central"/>
</dbReference>
<evidence type="ECO:0000256" key="11">
    <source>
        <dbReference type="ARBA" id="ARBA00023140"/>
    </source>
</evidence>
<dbReference type="FunCoup" id="F7GEH8">
    <property type="interactions" value="1124"/>
</dbReference>
<dbReference type="EC" id="4.1.1.9" evidence="17"/>
<evidence type="ECO:0000256" key="6">
    <source>
        <dbReference type="ARBA" id="ARBA00022793"/>
    </source>
</evidence>
<dbReference type="InterPro" id="IPR035372">
    <property type="entry name" value="MCD_N"/>
</dbReference>
<dbReference type="Pfam" id="PF05292">
    <property type="entry name" value="MCD"/>
    <property type="match status" value="1"/>
</dbReference>
<evidence type="ECO:0000256" key="7">
    <source>
        <dbReference type="ARBA" id="ARBA00022832"/>
    </source>
</evidence>
<feature type="region of interest" description="Disordered" evidence="19">
    <location>
        <begin position="1"/>
        <end position="136"/>
    </location>
</feature>
<keyword evidence="4" id="KW-0963">Cytoplasm</keyword>
<protein>
    <recommendedName>
        <fullName evidence="18">Malonyl-CoA decarboxylase, mitochondrial</fullName>
        <ecNumber evidence="17">4.1.1.9</ecNumber>
    </recommendedName>
</protein>
<feature type="compositionally biased region" description="Basic and acidic residues" evidence="19">
    <location>
        <begin position="26"/>
        <end position="36"/>
    </location>
</feature>